<dbReference type="EMBL" id="FZNY01000001">
    <property type="protein sequence ID" value="SNR49280.1"/>
    <property type="molecule type" value="Genomic_DNA"/>
</dbReference>
<reference evidence="1 2" key="1">
    <citation type="submission" date="2017-06" db="EMBL/GenBank/DDBJ databases">
        <authorList>
            <person name="Kim H.J."/>
            <person name="Triplett B.A."/>
        </authorList>
    </citation>
    <scope>NUCLEOTIDE SEQUENCE [LARGE SCALE GENOMIC DNA]</scope>
    <source>
        <strain evidence="1 2">DSM 25597</strain>
    </source>
</reference>
<accession>A0A238WRQ2</accession>
<gene>
    <name evidence="1" type="ORF">SAMN06265376_1011414</name>
</gene>
<protein>
    <submittedName>
        <fullName evidence="1">Uncharacterized protein</fullName>
    </submittedName>
</protein>
<evidence type="ECO:0000313" key="2">
    <source>
        <dbReference type="Proteomes" id="UP000198379"/>
    </source>
</evidence>
<sequence length="165" mass="19552">MNQTLDKYLCKALDTYDYNLSEAVEAIDYALAYDKENPIALCLMGQMYAHHIKNYELAKEYFQRALARDMQAIYIYPKYIDVLLWNEDLNEAQKLIDFALTVKGTDKAELHLKNALVFEHKKEYAQALKHIELAKEYTYNNEYMTDIQCEENRIKNKKERTDSKE</sequence>
<organism evidence="1 2">
    <name type="scientific">Dokdonia pacifica</name>
    <dbReference type="NCBI Taxonomy" id="1627892"/>
    <lineage>
        <taxon>Bacteria</taxon>
        <taxon>Pseudomonadati</taxon>
        <taxon>Bacteroidota</taxon>
        <taxon>Flavobacteriia</taxon>
        <taxon>Flavobacteriales</taxon>
        <taxon>Flavobacteriaceae</taxon>
        <taxon>Dokdonia</taxon>
    </lineage>
</organism>
<dbReference type="RefSeq" id="WP_089370667.1">
    <property type="nucleotide sequence ID" value="NZ_BMEP01000003.1"/>
</dbReference>
<dbReference type="InterPro" id="IPR011990">
    <property type="entry name" value="TPR-like_helical_dom_sf"/>
</dbReference>
<dbReference type="OrthoDB" id="1122255at2"/>
<dbReference type="Proteomes" id="UP000198379">
    <property type="component" value="Unassembled WGS sequence"/>
</dbReference>
<dbReference type="AlphaFoldDB" id="A0A238WRQ2"/>
<dbReference type="Gene3D" id="1.25.40.10">
    <property type="entry name" value="Tetratricopeptide repeat domain"/>
    <property type="match status" value="1"/>
</dbReference>
<proteinExistence type="predicted"/>
<keyword evidence="2" id="KW-1185">Reference proteome</keyword>
<name>A0A238WRQ2_9FLAO</name>
<evidence type="ECO:0000313" key="1">
    <source>
        <dbReference type="EMBL" id="SNR49280.1"/>
    </source>
</evidence>
<dbReference type="SUPFAM" id="SSF48452">
    <property type="entry name" value="TPR-like"/>
    <property type="match status" value="1"/>
</dbReference>